<dbReference type="Proteomes" id="UP000481861">
    <property type="component" value="Unassembled WGS sequence"/>
</dbReference>
<feature type="region of interest" description="Disordered" evidence="1">
    <location>
        <begin position="68"/>
        <end position="149"/>
    </location>
</feature>
<accession>A0A7C8M3P5</accession>
<dbReference type="EMBL" id="JAADJZ010000023">
    <property type="protein sequence ID" value="KAF2867299.1"/>
    <property type="molecule type" value="Genomic_DNA"/>
</dbReference>
<sequence>MADFGACPAPPPPSPMLDVQSSSSLSPVPAFAIASDPGFELDPRCPPSLPDVTNGLVLLHVTNPDENASSAGEIINDGHAAAGSPPTSSSHGAARSLPSPLPSTPPPGTSTAIGHGPDKKLGDLLEAAGATQQQHREPSQAATQRRAGKVARQRRVLRMASAGNMDAWRFYNFEDEPEWSFSSRRVGDDGCHDCAPPEPLSPIRRATALAHKCQVCTRVDLRIASQHTDRRTMASLFVARHVC</sequence>
<reference evidence="2 3" key="1">
    <citation type="submission" date="2020-01" db="EMBL/GenBank/DDBJ databases">
        <authorList>
            <consortium name="DOE Joint Genome Institute"/>
            <person name="Haridas S."/>
            <person name="Albert R."/>
            <person name="Binder M."/>
            <person name="Bloem J."/>
            <person name="Labutti K."/>
            <person name="Salamov A."/>
            <person name="Andreopoulos B."/>
            <person name="Baker S.E."/>
            <person name="Barry K."/>
            <person name="Bills G."/>
            <person name="Bluhm B.H."/>
            <person name="Cannon C."/>
            <person name="Castanera R."/>
            <person name="Culley D.E."/>
            <person name="Daum C."/>
            <person name="Ezra D."/>
            <person name="Gonzalez J.B."/>
            <person name="Henrissat B."/>
            <person name="Kuo A."/>
            <person name="Liang C."/>
            <person name="Lipzen A."/>
            <person name="Lutzoni F."/>
            <person name="Magnuson J."/>
            <person name="Mondo S."/>
            <person name="Nolan M."/>
            <person name="Ohm R."/>
            <person name="Pangilinan J."/>
            <person name="Park H.-J.H."/>
            <person name="Ramirez L."/>
            <person name="Alfaro M."/>
            <person name="Sun H."/>
            <person name="Tritt A."/>
            <person name="Yoshinaga Y."/>
            <person name="Zwiers L.-H.L."/>
            <person name="Turgeon B.G."/>
            <person name="Goodwin S.B."/>
            <person name="Spatafora J.W."/>
            <person name="Crous P.W."/>
            <person name="Grigoriev I.V."/>
        </authorList>
    </citation>
    <scope>NUCLEOTIDE SEQUENCE [LARGE SCALE GENOMIC DNA]</scope>
    <source>
        <strain evidence="2 3">CBS 611.86</strain>
    </source>
</reference>
<evidence type="ECO:0000313" key="2">
    <source>
        <dbReference type="EMBL" id="KAF2867299.1"/>
    </source>
</evidence>
<protein>
    <submittedName>
        <fullName evidence="2">Uncharacterized protein</fullName>
    </submittedName>
</protein>
<evidence type="ECO:0000256" key="1">
    <source>
        <dbReference type="SAM" id="MobiDB-lite"/>
    </source>
</evidence>
<organism evidence="2 3">
    <name type="scientific">Massariosphaeria phaeospora</name>
    <dbReference type="NCBI Taxonomy" id="100035"/>
    <lineage>
        <taxon>Eukaryota</taxon>
        <taxon>Fungi</taxon>
        <taxon>Dikarya</taxon>
        <taxon>Ascomycota</taxon>
        <taxon>Pezizomycotina</taxon>
        <taxon>Dothideomycetes</taxon>
        <taxon>Pleosporomycetidae</taxon>
        <taxon>Pleosporales</taxon>
        <taxon>Pleosporales incertae sedis</taxon>
        <taxon>Massariosphaeria</taxon>
    </lineage>
</organism>
<keyword evidence="3" id="KW-1185">Reference proteome</keyword>
<evidence type="ECO:0000313" key="3">
    <source>
        <dbReference type="Proteomes" id="UP000481861"/>
    </source>
</evidence>
<comment type="caution">
    <text evidence="2">The sequence shown here is derived from an EMBL/GenBank/DDBJ whole genome shotgun (WGS) entry which is preliminary data.</text>
</comment>
<dbReference type="AlphaFoldDB" id="A0A7C8M3P5"/>
<proteinExistence type="predicted"/>
<feature type="region of interest" description="Disordered" evidence="1">
    <location>
        <begin position="1"/>
        <end position="46"/>
    </location>
</feature>
<name>A0A7C8M3P5_9PLEO</name>
<feature type="compositionally biased region" description="Pro residues" evidence="1">
    <location>
        <begin position="99"/>
        <end position="108"/>
    </location>
</feature>
<gene>
    <name evidence="2" type="ORF">BDV95DRAFT_598003</name>
</gene>